<dbReference type="InterPro" id="IPR011330">
    <property type="entry name" value="Glyco_hydro/deAcase_b/a-brl"/>
</dbReference>
<dbReference type="PANTHER" id="PTHR34216:SF13">
    <property type="entry name" value="XYLANASE_CHITIN DEACETYLASE"/>
    <property type="match status" value="1"/>
</dbReference>
<reference evidence="3 4" key="1">
    <citation type="submission" date="2016-07" db="EMBL/GenBank/DDBJ databases">
        <title>Caryophanon latum genome sequencing.</title>
        <authorList>
            <person name="Verma A."/>
            <person name="Pal Y."/>
            <person name="Krishnamurthi S."/>
        </authorList>
    </citation>
    <scope>NUCLEOTIDE SEQUENCE [LARGE SCALE GENOMIC DNA]</scope>
    <source>
        <strain evidence="3 4">DSM 14151</strain>
    </source>
</reference>
<dbReference type="PANTHER" id="PTHR34216">
    <property type="match status" value="1"/>
</dbReference>
<gene>
    <name evidence="3" type="ORF">A6K76_05905</name>
</gene>
<evidence type="ECO:0000313" key="4">
    <source>
        <dbReference type="Proteomes" id="UP000093482"/>
    </source>
</evidence>
<proteinExistence type="predicted"/>
<evidence type="ECO:0000259" key="2">
    <source>
        <dbReference type="PROSITE" id="PS51677"/>
    </source>
</evidence>
<dbReference type="Gene3D" id="3.20.20.370">
    <property type="entry name" value="Glycoside hydrolase/deacetylase"/>
    <property type="match status" value="1"/>
</dbReference>
<keyword evidence="1" id="KW-0732">Signal</keyword>
<dbReference type="AlphaFoldDB" id="A0A1C0Z0I4"/>
<dbReference type="InterPro" id="IPR051398">
    <property type="entry name" value="Polysacch_Deacetylase"/>
</dbReference>
<name>A0A1C0Z0I4_9BACL</name>
<sequence length="539" mass="60628">MNKLRIVGVFIGVVLLFVMWGISLQEQDHRLTLAQSVTVVAAEDERVLGTLADDTTIWLDEACDDDWCYITWGETAAKFQASDNIGSLEQVSEREAVQDVGAQPLRVAKEAPVFQDKNEKSKQLATLKANERYIARSMDGKWAKVIMPNGEGYVPLTYTLTEAKAVLHKAIEAVKETPLYQFDSAQRRHVIGTLRAKEPVELVGTTRYYYIVSFGQGEAYVTREDAEEIGEVEVRDITLVKEVVGSFMLTTSTPVYVDVNVESDVLAILEPSMRYTTIGYWKDWAIVRIGGRIGFVEQQRNEQQKGIAVLHYEHVLPKEVASGFKSSHTIVTEEQFKQQMEYLASQGYTTITKENLADYIKGSFVVPQKAVLITFDGGLLSARKFAYPILKEHGFKAVQHVIASRVTRESGEQTFDETKEQYITVADINKTSDVFDHEAQTFNLHQLIGKKSILVQADVGVVKDDLRQLVKALGTVTSFAYPFGQYSEEVINALDEYGFTMAFTQQPEHVVIGYNAMTLPRYSVTKNTTLEQFRKMLGE</sequence>
<dbReference type="Pfam" id="PF01522">
    <property type="entry name" value="Polysacc_deac_1"/>
    <property type="match status" value="1"/>
</dbReference>
<dbReference type="SUPFAM" id="SSF88713">
    <property type="entry name" value="Glycoside hydrolase/deacetylase"/>
    <property type="match status" value="1"/>
</dbReference>
<dbReference type="InterPro" id="IPR002509">
    <property type="entry name" value="NODB_dom"/>
</dbReference>
<dbReference type="RefSeq" id="WP_066462150.1">
    <property type="nucleotide sequence ID" value="NZ_MATO01000013.1"/>
</dbReference>
<evidence type="ECO:0000313" key="3">
    <source>
        <dbReference type="EMBL" id="OCS92925.1"/>
    </source>
</evidence>
<dbReference type="GO" id="GO:0005975">
    <property type="term" value="P:carbohydrate metabolic process"/>
    <property type="evidence" value="ECO:0007669"/>
    <property type="project" value="InterPro"/>
</dbReference>
<organism evidence="3 4">
    <name type="scientific">Caryophanon latum</name>
    <dbReference type="NCBI Taxonomy" id="33977"/>
    <lineage>
        <taxon>Bacteria</taxon>
        <taxon>Bacillati</taxon>
        <taxon>Bacillota</taxon>
        <taxon>Bacilli</taxon>
        <taxon>Bacillales</taxon>
        <taxon>Caryophanaceae</taxon>
        <taxon>Caryophanon</taxon>
    </lineage>
</organism>
<feature type="domain" description="NodB homology" evidence="2">
    <location>
        <begin position="369"/>
        <end position="539"/>
    </location>
</feature>
<comment type="caution">
    <text evidence="3">The sequence shown here is derived from an EMBL/GenBank/DDBJ whole genome shotgun (WGS) entry which is preliminary data.</text>
</comment>
<dbReference type="Proteomes" id="UP000093482">
    <property type="component" value="Unassembled WGS sequence"/>
</dbReference>
<keyword evidence="4" id="KW-1185">Reference proteome</keyword>
<dbReference type="PROSITE" id="PS51677">
    <property type="entry name" value="NODB"/>
    <property type="match status" value="1"/>
</dbReference>
<accession>A0A1C0Z0I4</accession>
<evidence type="ECO:0000256" key="1">
    <source>
        <dbReference type="ARBA" id="ARBA00022729"/>
    </source>
</evidence>
<protein>
    <recommendedName>
        <fullName evidence="2">NodB homology domain-containing protein</fullName>
    </recommendedName>
</protein>
<dbReference type="GO" id="GO:0016810">
    <property type="term" value="F:hydrolase activity, acting on carbon-nitrogen (but not peptide) bonds"/>
    <property type="evidence" value="ECO:0007669"/>
    <property type="project" value="InterPro"/>
</dbReference>
<dbReference type="EMBL" id="MATO01000013">
    <property type="protein sequence ID" value="OCS92925.1"/>
    <property type="molecule type" value="Genomic_DNA"/>
</dbReference>